<comment type="caution">
    <text evidence="1">The sequence shown here is derived from an EMBL/GenBank/DDBJ whole genome shotgun (WGS) entry which is preliminary data.</text>
</comment>
<protein>
    <submittedName>
        <fullName evidence="1">Uncharacterized protein</fullName>
    </submittedName>
</protein>
<evidence type="ECO:0000313" key="1">
    <source>
        <dbReference type="EMBL" id="KAI5664818.1"/>
    </source>
</evidence>
<name>A0ACC0AY12_CATRO</name>
<accession>A0ACC0AY12</accession>
<gene>
    <name evidence="1" type="ORF">M9H77_24141</name>
</gene>
<sequence>MYKISNNSIQIEQLKSSMSHANEQHIQRIYNEKFLEWFKTYVQEQRRKFNAIFSEEENALAIDLNLEGRRFCTKSLEISRTTQNSGVLVRAETLSYVSSRDRNHIVGDVEYYGYLTDIIELTYNSRLKFVLFKFDWVHDQRGVKEDMFKFTLEEDNMWVREGAETMILDVVDNAAGQE</sequence>
<proteinExistence type="predicted"/>
<reference evidence="2" key="1">
    <citation type="journal article" date="2023" name="Nat. Plants">
        <title>Single-cell RNA sequencing provides a high-resolution roadmap for understanding the multicellular compartmentation of specialized metabolism.</title>
        <authorList>
            <person name="Sun S."/>
            <person name="Shen X."/>
            <person name="Li Y."/>
            <person name="Li Y."/>
            <person name="Wang S."/>
            <person name="Li R."/>
            <person name="Zhang H."/>
            <person name="Shen G."/>
            <person name="Guo B."/>
            <person name="Wei J."/>
            <person name="Xu J."/>
            <person name="St-Pierre B."/>
            <person name="Chen S."/>
            <person name="Sun C."/>
        </authorList>
    </citation>
    <scope>NUCLEOTIDE SEQUENCE [LARGE SCALE GENOMIC DNA]</scope>
</reference>
<evidence type="ECO:0000313" key="2">
    <source>
        <dbReference type="Proteomes" id="UP001060085"/>
    </source>
</evidence>
<keyword evidence="2" id="KW-1185">Reference proteome</keyword>
<dbReference type="Proteomes" id="UP001060085">
    <property type="component" value="Linkage Group LG05"/>
</dbReference>
<dbReference type="EMBL" id="CM044705">
    <property type="protein sequence ID" value="KAI5664818.1"/>
    <property type="molecule type" value="Genomic_DNA"/>
</dbReference>
<organism evidence="1 2">
    <name type="scientific">Catharanthus roseus</name>
    <name type="common">Madagascar periwinkle</name>
    <name type="synonym">Vinca rosea</name>
    <dbReference type="NCBI Taxonomy" id="4058"/>
    <lineage>
        <taxon>Eukaryota</taxon>
        <taxon>Viridiplantae</taxon>
        <taxon>Streptophyta</taxon>
        <taxon>Embryophyta</taxon>
        <taxon>Tracheophyta</taxon>
        <taxon>Spermatophyta</taxon>
        <taxon>Magnoliopsida</taxon>
        <taxon>eudicotyledons</taxon>
        <taxon>Gunneridae</taxon>
        <taxon>Pentapetalae</taxon>
        <taxon>asterids</taxon>
        <taxon>lamiids</taxon>
        <taxon>Gentianales</taxon>
        <taxon>Apocynaceae</taxon>
        <taxon>Rauvolfioideae</taxon>
        <taxon>Vinceae</taxon>
        <taxon>Catharanthinae</taxon>
        <taxon>Catharanthus</taxon>
    </lineage>
</organism>